<name>A0A810Q9X8_9FIRM</name>
<protein>
    <submittedName>
        <fullName evidence="1">Uncharacterized protein</fullName>
    </submittedName>
</protein>
<accession>A0A810Q9X8</accession>
<evidence type="ECO:0000313" key="1">
    <source>
        <dbReference type="EMBL" id="BCK83415.1"/>
    </source>
</evidence>
<proteinExistence type="predicted"/>
<dbReference type="AlphaFoldDB" id="A0A810Q9X8"/>
<dbReference type="RefSeq" id="WP_187032350.1">
    <property type="nucleotide sequence ID" value="NZ_AP023420.1"/>
</dbReference>
<gene>
    <name evidence="1" type="ORF">MM59RIKEN_07340</name>
</gene>
<sequence>MEETKKLIDDAIAILSTLSVNGDAVEVMAAAKSKLRKASANLKEEPDGR</sequence>
<dbReference type="EMBL" id="AP023420">
    <property type="protein sequence ID" value="BCK83415.1"/>
    <property type="molecule type" value="Genomic_DNA"/>
</dbReference>
<dbReference type="KEGG" id="pfaa:MM59RIKEN_07340"/>
<reference evidence="1" key="1">
    <citation type="submission" date="2020-09" db="EMBL/GenBank/DDBJ databases">
        <title>New species isolated from human feces.</title>
        <authorList>
            <person name="Kitahara M."/>
            <person name="Shigeno Y."/>
            <person name="Shime M."/>
            <person name="Matsumoto Y."/>
            <person name="Nakamura S."/>
            <person name="Motooka D."/>
            <person name="Fukuoka S."/>
            <person name="Nishikawa H."/>
            <person name="Benno Y."/>
        </authorList>
    </citation>
    <scope>NUCLEOTIDE SEQUENCE</scope>
    <source>
        <strain evidence="1">MM59</strain>
    </source>
</reference>
<organism evidence="1 2">
    <name type="scientific">Pusillibacter faecalis</name>
    <dbReference type="NCBI Taxonomy" id="2714358"/>
    <lineage>
        <taxon>Bacteria</taxon>
        <taxon>Bacillati</taxon>
        <taxon>Bacillota</taxon>
        <taxon>Clostridia</taxon>
        <taxon>Eubacteriales</taxon>
        <taxon>Oscillospiraceae</taxon>
        <taxon>Pusillibacter</taxon>
    </lineage>
</organism>
<dbReference type="Proteomes" id="UP000679848">
    <property type="component" value="Chromosome"/>
</dbReference>
<evidence type="ECO:0000313" key="2">
    <source>
        <dbReference type="Proteomes" id="UP000679848"/>
    </source>
</evidence>
<keyword evidence="2" id="KW-1185">Reference proteome</keyword>